<reference evidence="3" key="1">
    <citation type="journal article" date="2019" name="Int. J. Syst. Evol. Microbiol.">
        <title>The Global Catalogue of Microorganisms (GCM) 10K type strain sequencing project: providing services to taxonomists for standard genome sequencing and annotation.</title>
        <authorList>
            <consortium name="The Broad Institute Genomics Platform"/>
            <consortium name="The Broad Institute Genome Sequencing Center for Infectious Disease"/>
            <person name="Wu L."/>
            <person name="Ma J."/>
        </authorList>
    </citation>
    <scope>NUCLEOTIDE SEQUENCE [LARGE SCALE GENOMIC DNA]</scope>
    <source>
        <strain evidence="3">JCM 15974</strain>
    </source>
</reference>
<comment type="caution">
    <text evidence="2">The sequence shown here is derived from an EMBL/GenBank/DDBJ whole genome shotgun (WGS) entry which is preliminary data.</text>
</comment>
<dbReference type="InterPro" id="IPR014914">
    <property type="entry name" value="RES_dom"/>
</dbReference>
<protein>
    <submittedName>
        <fullName evidence="2">RES family NAD+ phosphorylase</fullName>
    </submittedName>
</protein>
<proteinExistence type="predicted"/>
<dbReference type="EMBL" id="BAAAGE010000003">
    <property type="protein sequence ID" value="GAA0727846.1"/>
    <property type="molecule type" value="Genomic_DNA"/>
</dbReference>
<evidence type="ECO:0000313" key="3">
    <source>
        <dbReference type="Proteomes" id="UP001501758"/>
    </source>
</evidence>
<evidence type="ECO:0000259" key="1">
    <source>
        <dbReference type="SMART" id="SM00953"/>
    </source>
</evidence>
<dbReference type="Proteomes" id="UP001501758">
    <property type="component" value="Unassembled WGS sequence"/>
</dbReference>
<organism evidence="2 3">
    <name type="scientific">Aquimarina litoralis</name>
    <dbReference type="NCBI Taxonomy" id="584605"/>
    <lineage>
        <taxon>Bacteria</taxon>
        <taxon>Pseudomonadati</taxon>
        <taxon>Bacteroidota</taxon>
        <taxon>Flavobacteriia</taxon>
        <taxon>Flavobacteriales</taxon>
        <taxon>Flavobacteriaceae</taxon>
        <taxon>Aquimarina</taxon>
    </lineage>
</organism>
<dbReference type="SMART" id="SM00953">
    <property type="entry name" value="RES"/>
    <property type="match status" value="1"/>
</dbReference>
<keyword evidence="3" id="KW-1185">Reference proteome</keyword>
<name>A0ABP3U9Q1_9FLAO</name>
<dbReference type="RefSeq" id="WP_343913676.1">
    <property type="nucleotide sequence ID" value="NZ_BAAAGE010000003.1"/>
</dbReference>
<evidence type="ECO:0000313" key="2">
    <source>
        <dbReference type="EMBL" id="GAA0727846.1"/>
    </source>
</evidence>
<accession>A0ABP3U9Q1</accession>
<sequence>MLVYRIAKQKYIRDLTGIGAKTVGGRWNPKGVAVLYTSTSSSLSVLEVLAHLPAAYFPDNMALATIEVPNELISTIDIKELPKDWNKIPPSTGIQHFAMNWISENKYLGLKVPSIIVPREQNLLINPLHPNFDLVKLIEIEPFDFDSRLLKSVF</sequence>
<gene>
    <name evidence="2" type="ORF">GCM10009430_36330</name>
</gene>
<feature type="domain" description="RES" evidence="1">
    <location>
        <begin position="14"/>
        <end position="139"/>
    </location>
</feature>
<dbReference type="Pfam" id="PF08808">
    <property type="entry name" value="RES"/>
    <property type="match status" value="1"/>
</dbReference>